<dbReference type="Proteomes" id="UP001239445">
    <property type="component" value="Unassembled WGS sequence"/>
</dbReference>
<gene>
    <name evidence="2" type="ORF">QBC47DRAFT_121729</name>
</gene>
<sequence>MTHARLRHWASSENKRLARRQPLVTIGVSPALLPEFHSSIQESPTYNMSSRLAAIHTTSVTLPQFLRVESGPLTVLRLPLRAWKSSRSQAHARMHPSTIPHHRRDVHIAQERRRCPATTTQSRKSSRGCVCTIFCPPCWFFGRRMASSAIGRGVGCSEYHRPFWNSGRAFFDISIDPQELDGIDLMGSPPSPHRPTQKLQLPNRKTNESI</sequence>
<proteinExistence type="predicted"/>
<dbReference type="EMBL" id="MU839848">
    <property type="protein sequence ID" value="KAK1750207.1"/>
    <property type="molecule type" value="Genomic_DNA"/>
</dbReference>
<evidence type="ECO:0000313" key="3">
    <source>
        <dbReference type="Proteomes" id="UP001239445"/>
    </source>
</evidence>
<feature type="region of interest" description="Disordered" evidence="1">
    <location>
        <begin position="181"/>
        <end position="210"/>
    </location>
</feature>
<evidence type="ECO:0000313" key="2">
    <source>
        <dbReference type="EMBL" id="KAK1750207.1"/>
    </source>
</evidence>
<evidence type="ECO:0000256" key="1">
    <source>
        <dbReference type="SAM" id="MobiDB-lite"/>
    </source>
</evidence>
<organism evidence="2 3">
    <name type="scientific">Echria macrotheca</name>
    <dbReference type="NCBI Taxonomy" id="438768"/>
    <lineage>
        <taxon>Eukaryota</taxon>
        <taxon>Fungi</taxon>
        <taxon>Dikarya</taxon>
        <taxon>Ascomycota</taxon>
        <taxon>Pezizomycotina</taxon>
        <taxon>Sordariomycetes</taxon>
        <taxon>Sordariomycetidae</taxon>
        <taxon>Sordariales</taxon>
        <taxon>Schizotheciaceae</taxon>
        <taxon>Echria</taxon>
    </lineage>
</organism>
<dbReference type="AlphaFoldDB" id="A0AAJ0F1P1"/>
<reference evidence="2" key="1">
    <citation type="submission" date="2023-06" db="EMBL/GenBank/DDBJ databases">
        <title>Genome-scale phylogeny and comparative genomics of the fungal order Sordariales.</title>
        <authorList>
            <consortium name="Lawrence Berkeley National Laboratory"/>
            <person name="Hensen N."/>
            <person name="Bonometti L."/>
            <person name="Westerberg I."/>
            <person name="Brannstrom I.O."/>
            <person name="Guillou S."/>
            <person name="Cros-Aarteil S."/>
            <person name="Calhoun S."/>
            <person name="Haridas S."/>
            <person name="Kuo A."/>
            <person name="Mondo S."/>
            <person name="Pangilinan J."/>
            <person name="Riley R."/>
            <person name="Labutti K."/>
            <person name="Andreopoulos B."/>
            <person name="Lipzen A."/>
            <person name="Chen C."/>
            <person name="Yanf M."/>
            <person name="Daum C."/>
            <person name="Ng V."/>
            <person name="Clum A."/>
            <person name="Steindorff A."/>
            <person name="Ohm R."/>
            <person name="Martin F."/>
            <person name="Silar P."/>
            <person name="Natvig D."/>
            <person name="Lalanne C."/>
            <person name="Gautier V."/>
            <person name="Ament-Velasquez S.L."/>
            <person name="Kruys A."/>
            <person name="Hutchinson M.I."/>
            <person name="Powell A.J."/>
            <person name="Barry K."/>
            <person name="Miller A.N."/>
            <person name="Grigoriev I.V."/>
            <person name="Debuchy R."/>
            <person name="Gladieux P."/>
            <person name="Thoren M.H."/>
            <person name="Johannesson H."/>
        </authorList>
    </citation>
    <scope>NUCLEOTIDE SEQUENCE</scope>
    <source>
        <strain evidence="2">PSN4</strain>
    </source>
</reference>
<comment type="caution">
    <text evidence="2">The sequence shown here is derived from an EMBL/GenBank/DDBJ whole genome shotgun (WGS) entry which is preliminary data.</text>
</comment>
<keyword evidence="3" id="KW-1185">Reference proteome</keyword>
<protein>
    <submittedName>
        <fullName evidence="2">Uncharacterized protein</fullName>
    </submittedName>
</protein>
<name>A0AAJ0F1P1_9PEZI</name>
<accession>A0AAJ0F1P1</accession>